<keyword evidence="4 5" id="KW-0472">Membrane</keyword>
<dbReference type="EMBL" id="CAIIXF020000006">
    <property type="protein sequence ID" value="CAH1786646.1"/>
    <property type="molecule type" value="Genomic_DNA"/>
</dbReference>
<feature type="transmembrane region" description="Helical" evidence="5">
    <location>
        <begin position="7"/>
        <end position="25"/>
    </location>
</feature>
<dbReference type="PRINTS" id="PR01231">
    <property type="entry name" value="HCO3TRNSPORT"/>
</dbReference>
<reference evidence="8" key="1">
    <citation type="submission" date="2022-03" db="EMBL/GenBank/DDBJ databases">
        <authorList>
            <person name="Martin C."/>
        </authorList>
    </citation>
    <scope>NUCLEOTIDE SEQUENCE</scope>
</reference>
<dbReference type="PROSITE" id="PS51257">
    <property type="entry name" value="PROKAR_LIPOPROTEIN"/>
    <property type="match status" value="1"/>
</dbReference>
<evidence type="ECO:0000313" key="9">
    <source>
        <dbReference type="Proteomes" id="UP000749559"/>
    </source>
</evidence>
<evidence type="ECO:0000256" key="3">
    <source>
        <dbReference type="ARBA" id="ARBA00022989"/>
    </source>
</evidence>
<feature type="region of interest" description="Disordered" evidence="6">
    <location>
        <begin position="554"/>
        <end position="577"/>
    </location>
</feature>
<dbReference type="GO" id="GO:0006820">
    <property type="term" value="P:monoatomic anion transport"/>
    <property type="evidence" value="ECO:0007669"/>
    <property type="project" value="InterPro"/>
</dbReference>
<accession>A0A8S4P166</accession>
<dbReference type="Pfam" id="PF00955">
    <property type="entry name" value="HCO3_cotransp"/>
    <property type="match status" value="1"/>
</dbReference>
<comment type="caution">
    <text evidence="8">The sequence shown here is derived from an EMBL/GenBank/DDBJ whole genome shotgun (WGS) entry which is preliminary data.</text>
</comment>
<dbReference type="OrthoDB" id="1735926at2759"/>
<comment type="similarity">
    <text evidence="5">Belongs to the anion exchanger (TC 2.A.31) family.</text>
</comment>
<feature type="transmembrane region" description="Helical" evidence="5">
    <location>
        <begin position="396"/>
        <end position="415"/>
    </location>
</feature>
<dbReference type="InterPro" id="IPR011531">
    <property type="entry name" value="HCO3_transpt-like_TM_dom"/>
</dbReference>
<evidence type="ECO:0000313" key="8">
    <source>
        <dbReference type="EMBL" id="CAH1786646.1"/>
    </source>
</evidence>
<name>A0A8S4P166_OWEFU</name>
<keyword evidence="3 5" id="KW-1133">Transmembrane helix</keyword>
<proteinExistence type="inferred from homology"/>
<evidence type="ECO:0000256" key="6">
    <source>
        <dbReference type="SAM" id="MobiDB-lite"/>
    </source>
</evidence>
<keyword evidence="9" id="KW-1185">Reference proteome</keyword>
<dbReference type="PANTHER" id="PTHR11453:SF36">
    <property type="entry name" value="ANION EXCHANGE PROTEIN"/>
    <property type="match status" value="1"/>
</dbReference>
<evidence type="ECO:0000259" key="7">
    <source>
        <dbReference type="Pfam" id="PF00955"/>
    </source>
</evidence>
<feature type="transmembrane region" description="Helical" evidence="5">
    <location>
        <begin position="296"/>
        <end position="315"/>
    </location>
</feature>
<protein>
    <recommendedName>
        <fullName evidence="5">Anion exchange protein</fullName>
    </recommendedName>
</protein>
<organism evidence="8 9">
    <name type="scientific">Owenia fusiformis</name>
    <name type="common">Polychaete worm</name>
    <dbReference type="NCBI Taxonomy" id="6347"/>
    <lineage>
        <taxon>Eukaryota</taxon>
        <taxon>Metazoa</taxon>
        <taxon>Spiralia</taxon>
        <taxon>Lophotrochozoa</taxon>
        <taxon>Annelida</taxon>
        <taxon>Polychaeta</taxon>
        <taxon>Sedentaria</taxon>
        <taxon>Canalipalpata</taxon>
        <taxon>Sabellida</taxon>
        <taxon>Oweniida</taxon>
        <taxon>Oweniidae</taxon>
        <taxon>Owenia</taxon>
    </lineage>
</organism>
<feature type="transmembrane region" description="Helical" evidence="5">
    <location>
        <begin position="248"/>
        <end position="267"/>
    </location>
</feature>
<feature type="transmembrane region" description="Helical" evidence="5">
    <location>
        <begin position="421"/>
        <end position="438"/>
    </location>
</feature>
<evidence type="ECO:0000256" key="5">
    <source>
        <dbReference type="RuleBase" id="RU362035"/>
    </source>
</evidence>
<gene>
    <name evidence="8" type="ORF">OFUS_LOCUS12501</name>
</gene>
<keyword evidence="5" id="KW-0406">Ion transport</keyword>
<feature type="transmembrane region" description="Helical" evidence="5">
    <location>
        <begin position="31"/>
        <end position="50"/>
    </location>
</feature>
<dbReference type="AlphaFoldDB" id="A0A8S4P166"/>
<dbReference type="NCBIfam" id="TIGR00834">
    <property type="entry name" value="ae"/>
    <property type="match status" value="1"/>
</dbReference>
<evidence type="ECO:0000256" key="1">
    <source>
        <dbReference type="ARBA" id="ARBA00004141"/>
    </source>
</evidence>
<dbReference type="GO" id="GO:0008510">
    <property type="term" value="F:sodium:bicarbonate symporter activity"/>
    <property type="evidence" value="ECO:0007669"/>
    <property type="project" value="TreeGrafter"/>
</dbReference>
<dbReference type="Proteomes" id="UP000749559">
    <property type="component" value="Unassembled WGS sequence"/>
</dbReference>
<feature type="transmembrane region" description="Helical" evidence="5">
    <location>
        <begin position="468"/>
        <end position="485"/>
    </location>
</feature>
<feature type="transmembrane region" description="Helical" evidence="5">
    <location>
        <begin position="206"/>
        <end position="228"/>
    </location>
</feature>
<keyword evidence="2 5" id="KW-0812">Transmembrane</keyword>
<keyword evidence="5" id="KW-0813">Transport</keyword>
<evidence type="ECO:0000256" key="4">
    <source>
        <dbReference type="ARBA" id="ARBA00023136"/>
    </source>
</evidence>
<sequence length="577" mass="64430">MAQTIKAAIEAMMAAGICGVSFAIFAGQPLIILGCTGPILVFETILYNFAIDNGLAYMSFRVWVGIWTSVVLIIMVAFDLSVMVKYITRFTEEGFSCLISLIFIVEAFKKAIGVQKKYKVNLHPHDELDYNCSCLEPVVDVNPGTDGPMYNTTDMTADVKSKDTYKTDPLGLLGGNASIDFSSLPTKYCKTYGGVLFGSGCDTPHYVADVFLMSFLLFLGVFIIAMSLRSFRTTQFFPNIVRKTLADFAVPIAIGIMTAVDIVIGLGTPKLDIPETFAPTRSDRGWVINPMGENPWWCILAAIPPALLLAILIFMDQQITAVIINKKDHLLKKGAGYHLDLLIIAVQVVVCSFLGIPYFVAATVRAINHVLSLTRESETSAPGEKPKFLGVREQRVTGILAFLFIGLSVFFTPVLKYVPMPVLYGVFLYMGVASLKNVQLVQRLQLLFMPSKYQPDYAYLRHVDTKRVHIFTIIQVICLALLWVVKSVKKISIIFPLMVLALCFVRKFMERFFTAEELRYIDDPLPPVKLKCCGSKDKDIRIENEKKELMEIVTNGNDTEMKRRNNNSRSSTHRVSC</sequence>
<evidence type="ECO:0000256" key="2">
    <source>
        <dbReference type="ARBA" id="ARBA00022692"/>
    </source>
</evidence>
<dbReference type="GO" id="GO:0005886">
    <property type="term" value="C:plasma membrane"/>
    <property type="evidence" value="ECO:0007669"/>
    <property type="project" value="TreeGrafter"/>
</dbReference>
<feature type="transmembrane region" description="Helical" evidence="5">
    <location>
        <begin position="335"/>
        <end position="360"/>
    </location>
</feature>
<comment type="subcellular location">
    <subcellularLocation>
        <location evidence="1 5">Membrane</location>
        <topology evidence="1 5">Multi-pass membrane protein</topology>
    </subcellularLocation>
</comment>
<feature type="domain" description="Bicarbonate transporter-like transmembrane" evidence="7">
    <location>
        <begin position="7"/>
        <end position="524"/>
    </location>
</feature>
<feature type="transmembrane region" description="Helical" evidence="5">
    <location>
        <begin position="62"/>
        <end position="84"/>
    </location>
</feature>
<dbReference type="PANTHER" id="PTHR11453">
    <property type="entry name" value="ANION EXCHANGE PROTEIN"/>
    <property type="match status" value="1"/>
</dbReference>
<dbReference type="GO" id="GO:0051453">
    <property type="term" value="P:regulation of intracellular pH"/>
    <property type="evidence" value="ECO:0007669"/>
    <property type="project" value="TreeGrafter"/>
</dbReference>
<dbReference type="InterPro" id="IPR003020">
    <property type="entry name" value="HCO3_transpt_euk"/>
</dbReference>
<dbReference type="GO" id="GO:0005452">
    <property type="term" value="F:solute:inorganic anion antiporter activity"/>
    <property type="evidence" value="ECO:0007669"/>
    <property type="project" value="InterPro"/>
</dbReference>